<reference evidence="12 13" key="1">
    <citation type="journal article" date="2019" name="PLoS Biol.">
        <title>Sex chromosomes control vertical transmission of feminizing Wolbachia symbionts in an isopod.</title>
        <authorList>
            <person name="Becking T."/>
            <person name="Chebbi M.A."/>
            <person name="Giraud I."/>
            <person name="Moumen B."/>
            <person name="Laverre T."/>
            <person name="Caubet Y."/>
            <person name="Peccoud J."/>
            <person name="Gilbert C."/>
            <person name="Cordaux R."/>
        </authorList>
    </citation>
    <scope>NUCLEOTIDE SEQUENCE [LARGE SCALE GENOMIC DNA]</scope>
    <source>
        <strain evidence="12">ANa2</strain>
        <tissue evidence="12">Whole body excluding digestive tract and cuticle</tissue>
    </source>
</reference>
<keyword evidence="8" id="KW-0067">ATP-binding</keyword>
<dbReference type="Proteomes" id="UP000326759">
    <property type="component" value="Unassembled WGS sequence"/>
</dbReference>
<keyword evidence="9" id="KW-0648">Protein biosynthesis</keyword>
<evidence type="ECO:0000256" key="2">
    <source>
        <dbReference type="ARBA" id="ARBA00005594"/>
    </source>
</evidence>
<keyword evidence="7" id="KW-0547">Nucleotide-binding</keyword>
<keyword evidence="10" id="KW-0030">Aminoacyl-tRNA synthetase</keyword>
<dbReference type="FunFam" id="3.40.50.620:FF:000033">
    <property type="entry name" value="tryptophan--tRNA ligase, cytoplasmic"/>
    <property type="match status" value="2"/>
</dbReference>
<dbReference type="CDD" id="cd00806">
    <property type="entry name" value="TrpRS_core"/>
    <property type="match status" value="2"/>
</dbReference>
<dbReference type="Pfam" id="PF00579">
    <property type="entry name" value="tRNA-synt_1b"/>
    <property type="match status" value="2"/>
</dbReference>
<evidence type="ECO:0000256" key="8">
    <source>
        <dbReference type="ARBA" id="ARBA00022840"/>
    </source>
</evidence>
<dbReference type="InterPro" id="IPR036282">
    <property type="entry name" value="Glutathione-S-Trfase_C_sf"/>
</dbReference>
<evidence type="ECO:0000256" key="3">
    <source>
        <dbReference type="ARBA" id="ARBA00013161"/>
    </source>
</evidence>
<evidence type="ECO:0000256" key="5">
    <source>
        <dbReference type="ARBA" id="ARBA00022490"/>
    </source>
</evidence>
<keyword evidence="5" id="KW-0963">Cytoplasm</keyword>
<keyword evidence="6 12" id="KW-0436">Ligase</keyword>
<dbReference type="EC" id="6.1.1.2" evidence="3"/>
<dbReference type="AlphaFoldDB" id="A0A5N5TNP9"/>
<dbReference type="GO" id="GO:0004830">
    <property type="term" value="F:tryptophan-tRNA ligase activity"/>
    <property type="evidence" value="ECO:0007669"/>
    <property type="project" value="UniProtKB-EC"/>
</dbReference>
<dbReference type="InterPro" id="IPR014729">
    <property type="entry name" value="Rossmann-like_a/b/a_fold"/>
</dbReference>
<dbReference type="SUPFAM" id="SSF47616">
    <property type="entry name" value="GST C-terminal domain-like"/>
    <property type="match status" value="1"/>
</dbReference>
<dbReference type="InterPro" id="IPR001412">
    <property type="entry name" value="aa-tRNA-synth_I_CS"/>
</dbReference>
<dbReference type="Gene3D" id="1.10.240.10">
    <property type="entry name" value="Tyrosyl-Transfer RNA Synthetase"/>
    <property type="match status" value="3"/>
</dbReference>
<evidence type="ECO:0000256" key="4">
    <source>
        <dbReference type="ARBA" id="ARBA00013782"/>
    </source>
</evidence>
<evidence type="ECO:0000256" key="1">
    <source>
        <dbReference type="ARBA" id="ARBA00004496"/>
    </source>
</evidence>
<evidence type="ECO:0000256" key="6">
    <source>
        <dbReference type="ARBA" id="ARBA00022598"/>
    </source>
</evidence>
<dbReference type="GO" id="GO:0005524">
    <property type="term" value="F:ATP binding"/>
    <property type="evidence" value="ECO:0007669"/>
    <property type="project" value="UniProtKB-KW"/>
</dbReference>
<dbReference type="InterPro" id="IPR002305">
    <property type="entry name" value="aa-tRNA-synth_Ic"/>
</dbReference>
<dbReference type="EMBL" id="SEYY01000215">
    <property type="protein sequence ID" value="KAB7507788.1"/>
    <property type="molecule type" value="Genomic_DNA"/>
</dbReference>
<dbReference type="PANTHER" id="PTHR10055">
    <property type="entry name" value="TRYPTOPHANYL-TRNA SYNTHETASE"/>
    <property type="match status" value="1"/>
</dbReference>
<proteinExistence type="inferred from homology"/>
<dbReference type="SUPFAM" id="SSF52374">
    <property type="entry name" value="Nucleotidylyl transferase"/>
    <property type="match status" value="2"/>
</dbReference>
<sequence>MEAKEIDMQIKERDLLIFDSYFLNNSYIDKFSPSKADLYLHKLINSNVIEKFPNLKRWYNHISSVIENQSILTDNEGAPIHVITDIGKFIDVFGCSKIDEELISRLEKVIGRKAHHFIKRGIFFSHRELHRILTLAEQGKPFYLYTGRGPSSQAMHCGHLIPFLLTKWLQDVFDIPLVIQLTDDEKYLWKDLEVDECNKLAFENARDIIAVGFDLNKTLIFSDMDIIDSEFYRNILRVQKQITFNEVKKLFEFDESSSIGKIMFPAIQASPAFSSSFPEIFGSKRNIPCLVTCAIDQDPYFRLTRDVAGLLGFHKPAMMCSKVLPALQGATGKMSDSDELSCIYLTDTPNQIKKKVNKYAFSGGRDTLEEHREKGGDCDVDVSFMYLTFFLEDDERLQQIRSDYASGKMLTGELKLELIKVFDIILNLRFTSYLCVLQKLIGTHQEKRKEITDDIVRQFMTPRSLKFKSGSLEESSFENNEYDSVDFKDIVNPWNVKAHSKKGIDYDKLTVLQNICIQNTGDNIDLSVECIVDYYSNRKILFLTSFYKPFILVDLFGCSKFDDELIKRLEKVIGTKAHHFIKRGIFFSHRELHRILSLAEEGKAFYLYTGRGPSSNTMHCGHLIPFIMTKWLQDVLDVPLIIQLTDDEKYLWNDLKVDDCPKLAFENARDIIALGFDINKTFILSDLDYMKGFYRNVLRVQKHVTFNQVKGIFGFDDSSNIGKIMFPAIQATPAFSSSFPEIFGKRKDIPCLIPCAIDQDPYFRMTRDVAPKLGFQKPALICSTFFPALQGAMSKMSASDETSSIFLTDTSSQISEKVTKYAFSGGWDTVEEHQEKGGDCDVDVSFMYLTFFLDDDERLEKIRNDYSSGKMLPGELKNELIKILQKLVASHQERRKEVTDDVVRKFMTPRHLNFKFNSSKS</sequence>
<evidence type="ECO:0000313" key="12">
    <source>
        <dbReference type="EMBL" id="KAB7507788.1"/>
    </source>
</evidence>
<evidence type="ECO:0000313" key="13">
    <source>
        <dbReference type="Proteomes" id="UP000326759"/>
    </source>
</evidence>
<accession>A0A5N5TNP9</accession>
<dbReference type="NCBIfam" id="TIGR00233">
    <property type="entry name" value="trpS"/>
    <property type="match status" value="2"/>
</dbReference>
<dbReference type="OrthoDB" id="10261385at2759"/>
<evidence type="ECO:0000256" key="10">
    <source>
        <dbReference type="ARBA" id="ARBA00023146"/>
    </source>
</evidence>
<dbReference type="FunFam" id="1.10.240.10:FF:000003">
    <property type="entry name" value="Tryptophan--tRNA ligase, cytoplasmic"/>
    <property type="match status" value="2"/>
</dbReference>
<keyword evidence="13" id="KW-1185">Reference proteome</keyword>
<dbReference type="PROSITE" id="PS00178">
    <property type="entry name" value="AA_TRNA_LIGASE_I"/>
    <property type="match status" value="2"/>
</dbReference>
<dbReference type="PANTHER" id="PTHR10055:SF1">
    <property type="entry name" value="TRYPTOPHAN--TRNA LIGASE, CYTOPLASMIC"/>
    <property type="match status" value="1"/>
</dbReference>
<comment type="caution">
    <text evidence="12">The sequence shown here is derived from an EMBL/GenBank/DDBJ whole genome shotgun (WGS) entry which is preliminary data.</text>
</comment>
<evidence type="ECO:0000256" key="11">
    <source>
        <dbReference type="ARBA" id="ARBA00030268"/>
    </source>
</evidence>
<evidence type="ECO:0000256" key="7">
    <source>
        <dbReference type="ARBA" id="ARBA00022741"/>
    </source>
</evidence>
<evidence type="ECO:0000256" key="9">
    <source>
        <dbReference type="ARBA" id="ARBA00022917"/>
    </source>
</evidence>
<comment type="subcellular location">
    <subcellularLocation>
        <location evidence="1">Cytoplasm</location>
    </subcellularLocation>
</comment>
<dbReference type="InterPro" id="IPR002306">
    <property type="entry name" value="Trp-tRNA-ligase"/>
</dbReference>
<dbReference type="GO" id="GO:0006436">
    <property type="term" value="P:tryptophanyl-tRNA aminoacylation"/>
    <property type="evidence" value="ECO:0007669"/>
    <property type="project" value="InterPro"/>
</dbReference>
<comment type="similarity">
    <text evidence="2">Belongs to the class-I aminoacyl-tRNA synthetase family.</text>
</comment>
<protein>
    <recommendedName>
        <fullName evidence="4">Tryptophan--tRNA ligase, cytoplasmic</fullName>
        <ecNumber evidence="3">6.1.1.2</ecNumber>
    </recommendedName>
    <alternativeName>
        <fullName evidence="11">Tryptophanyl-tRNA synthetase</fullName>
    </alternativeName>
</protein>
<gene>
    <name evidence="12" type="primary">WARS</name>
    <name evidence="12" type="ORF">Anas_01173</name>
</gene>
<name>A0A5N5TNP9_9CRUS</name>
<organism evidence="12 13">
    <name type="scientific">Armadillidium nasatum</name>
    <dbReference type="NCBI Taxonomy" id="96803"/>
    <lineage>
        <taxon>Eukaryota</taxon>
        <taxon>Metazoa</taxon>
        <taxon>Ecdysozoa</taxon>
        <taxon>Arthropoda</taxon>
        <taxon>Crustacea</taxon>
        <taxon>Multicrustacea</taxon>
        <taxon>Malacostraca</taxon>
        <taxon>Eumalacostraca</taxon>
        <taxon>Peracarida</taxon>
        <taxon>Isopoda</taxon>
        <taxon>Oniscidea</taxon>
        <taxon>Crinocheta</taxon>
        <taxon>Armadillidiidae</taxon>
        <taxon>Armadillidium</taxon>
    </lineage>
</organism>
<dbReference type="GO" id="GO:0005737">
    <property type="term" value="C:cytoplasm"/>
    <property type="evidence" value="ECO:0007669"/>
    <property type="project" value="UniProtKB-SubCell"/>
</dbReference>
<dbReference type="Gene3D" id="3.40.50.620">
    <property type="entry name" value="HUPs"/>
    <property type="match status" value="2"/>
</dbReference>
<dbReference type="PRINTS" id="PR01039">
    <property type="entry name" value="TRNASYNTHTRP"/>
</dbReference>